<dbReference type="EMBL" id="LRGB01007715">
    <property type="protein sequence ID" value="KZS01065.1"/>
    <property type="molecule type" value="Genomic_DNA"/>
</dbReference>
<feature type="region of interest" description="Disordered" evidence="1">
    <location>
        <begin position="1"/>
        <end position="86"/>
    </location>
</feature>
<dbReference type="Proteomes" id="UP000076858">
    <property type="component" value="Unassembled WGS sequence"/>
</dbReference>
<comment type="caution">
    <text evidence="2">The sequence shown here is derived from an EMBL/GenBank/DDBJ whole genome shotgun (WGS) entry which is preliminary data.</text>
</comment>
<evidence type="ECO:0000313" key="2">
    <source>
        <dbReference type="EMBL" id="KZS01065.1"/>
    </source>
</evidence>
<organism evidence="2 3">
    <name type="scientific">Daphnia magna</name>
    <dbReference type="NCBI Taxonomy" id="35525"/>
    <lineage>
        <taxon>Eukaryota</taxon>
        <taxon>Metazoa</taxon>
        <taxon>Ecdysozoa</taxon>
        <taxon>Arthropoda</taxon>
        <taxon>Crustacea</taxon>
        <taxon>Branchiopoda</taxon>
        <taxon>Diplostraca</taxon>
        <taxon>Cladocera</taxon>
        <taxon>Anomopoda</taxon>
        <taxon>Daphniidae</taxon>
        <taxon>Daphnia</taxon>
    </lineage>
</organism>
<proteinExistence type="predicted"/>
<feature type="non-terminal residue" evidence="2">
    <location>
        <position position="86"/>
    </location>
</feature>
<protein>
    <submittedName>
        <fullName evidence="2">Uncharacterized protein</fullName>
    </submittedName>
</protein>
<reference evidence="2 3" key="1">
    <citation type="submission" date="2016-03" db="EMBL/GenBank/DDBJ databases">
        <title>EvidentialGene: Evidence-directed Construction of Genes on Genomes.</title>
        <authorList>
            <person name="Gilbert D.G."/>
            <person name="Choi J.-H."/>
            <person name="Mockaitis K."/>
            <person name="Colbourne J."/>
            <person name="Pfrender M."/>
        </authorList>
    </citation>
    <scope>NUCLEOTIDE SEQUENCE [LARGE SCALE GENOMIC DNA]</scope>
    <source>
        <strain evidence="2 3">Xinb3</strain>
        <tissue evidence="2">Complete organism</tissue>
    </source>
</reference>
<gene>
    <name evidence="2" type="ORF">APZ42_002391</name>
</gene>
<sequence length="86" mass="9534">TPVRRRSRARLAGNHRSGGHHRRAQPADRHCLGAAGPRRPRGGPQPDEHPRPVDPERRRRPPDHGRQQRSGAPGSGPERAGCTLQR</sequence>
<feature type="compositionally biased region" description="Basic and acidic residues" evidence="1">
    <location>
        <begin position="46"/>
        <end position="66"/>
    </location>
</feature>
<accession>A0A164IAL0</accession>
<keyword evidence="3" id="KW-1185">Reference proteome</keyword>
<evidence type="ECO:0000256" key="1">
    <source>
        <dbReference type="SAM" id="MobiDB-lite"/>
    </source>
</evidence>
<evidence type="ECO:0000313" key="3">
    <source>
        <dbReference type="Proteomes" id="UP000076858"/>
    </source>
</evidence>
<feature type="non-terminal residue" evidence="2">
    <location>
        <position position="1"/>
    </location>
</feature>
<dbReference type="AlphaFoldDB" id="A0A164IAL0"/>
<name>A0A164IAL0_9CRUS</name>